<dbReference type="Pfam" id="PF02984">
    <property type="entry name" value="Cyclin_C"/>
    <property type="match status" value="1"/>
</dbReference>
<keyword evidence="9" id="KW-1185">Reference proteome</keyword>
<evidence type="ECO:0000256" key="4">
    <source>
        <dbReference type="ARBA" id="ARBA00023306"/>
    </source>
</evidence>
<dbReference type="Gene3D" id="1.10.472.10">
    <property type="entry name" value="Cyclin-like"/>
    <property type="match status" value="2"/>
</dbReference>
<dbReference type="Pfam" id="PF00134">
    <property type="entry name" value="Cyclin_N"/>
    <property type="match status" value="1"/>
</dbReference>
<gene>
    <name evidence="8" type="ORF">QYE76_059391</name>
</gene>
<evidence type="ECO:0000313" key="9">
    <source>
        <dbReference type="Proteomes" id="UP001231189"/>
    </source>
</evidence>
<evidence type="ECO:0000259" key="7">
    <source>
        <dbReference type="SMART" id="SM01332"/>
    </source>
</evidence>
<dbReference type="PIRSF" id="PIRSF001771">
    <property type="entry name" value="Cyclin_A_B_D_E"/>
    <property type="match status" value="1"/>
</dbReference>
<dbReference type="EMBL" id="JAUUTY010000004">
    <property type="protein sequence ID" value="KAK1641586.1"/>
    <property type="molecule type" value="Genomic_DNA"/>
</dbReference>
<dbReference type="InterPro" id="IPR039361">
    <property type="entry name" value="Cyclin"/>
</dbReference>
<sequence>MRSVAREVIQNIDKLDGGNQLATVDYVEDLYKFYKVAENKCRPCDYMNFQLYINSKMRGILVDWIIEVHHVFDLVPEALYLAVYIIDRYLSLQIILRKKLQLVGVTALLIACKYEDTPAPRVRSLVHITDNAYTGTQVLRMEKAILDKLEWNLTVPTPYVFLMRFLKVASRFDLKNDKEMENMSFFFADLANLQYELVQLKPSKVAAAAVYAARITLKKTHLWTDTLKHHTGYAESQLL</sequence>
<proteinExistence type="inferred from homology"/>
<dbReference type="Proteomes" id="UP001231189">
    <property type="component" value="Unassembled WGS sequence"/>
</dbReference>
<evidence type="ECO:0000259" key="6">
    <source>
        <dbReference type="SMART" id="SM00385"/>
    </source>
</evidence>
<dbReference type="InterPro" id="IPR004367">
    <property type="entry name" value="Cyclin_C-dom"/>
</dbReference>
<evidence type="ECO:0000256" key="2">
    <source>
        <dbReference type="ARBA" id="ARBA00022618"/>
    </source>
</evidence>
<dbReference type="PANTHER" id="PTHR10177">
    <property type="entry name" value="CYCLINS"/>
    <property type="match status" value="1"/>
</dbReference>
<dbReference type="InterPro" id="IPR048258">
    <property type="entry name" value="Cyclins_cyclin-box"/>
</dbReference>
<feature type="domain" description="Cyclin C-terminal" evidence="7">
    <location>
        <begin position="156"/>
        <end position="238"/>
    </location>
</feature>
<dbReference type="SMART" id="SM00385">
    <property type="entry name" value="CYCLIN"/>
    <property type="match status" value="2"/>
</dbReference>
<dbReference type="InterPro" id="IPR006671">
    <property type="entry name" value="Cyclin_N"/>
</dbReference>
<dbReference type="SMART" id="SM01332">
    <property type="entry name" value="Cyclin_C"/>
    <property type="match status" value="1"/>
</dbReference>
<evidence type="ECO:0000313" key="8">
    <source>
        <dbReference type="EMBL" id="KAK1641586.1"/>
    </source>
</evidence>
<feature type="domain" description="Cyclin-like" evidence="6">
    <location>
        <begin position="63"/>
        <end position="147"/>
    </location>
</feature>
<name>A0AAD8RWX1_LOLMU</name>
<dbReference type="InterPro" id="IPR036915">
    <property type="entry name" value="Cyclin-like_sf"/>
</dbReference>
<keyword evidence="4" id="KW-0131">Cell cycle</keyword>
<comment type="caution">
    <text evidence="8">The sequence shown here is derived from an EMBL/GenBank/DDBJ whole genome shotgun (WGS) entry which is preliminary data.</text>
</comment>
<dbReference type="GO" id="GO:0016538">
    <property type="term" value="F:cyclin-dependent protein serine/threonine kinase regulator activity"/>
    <property type="evidence" value="ECO:0007669"/>
    <property type="project" value="InterPro"/>
</dbReference>
<dbReference type="AlphaFoldDB" id="A0AAD8RWX1"/>
<feature type="domain" description="Cyclin-like" evidence="6">
    <location>
        <begin position="163"/>
        <end position="239"/>
    </location>
</feature>
<evidence type="ECO:0000256" key="3">
    <source>
        <dbReference type="ARBA" id="ARBA00023127"/>
    </source>
</evidence>
<accession>A0AAD8RWX1</accession>
<evidence type="ECO:0000256" key="5">
    <source>
        <dbReference type="RuleBase" id="RU000383"/>
    </source>
</evidence>
<dbReference type="PROSITE" id="PS00292">
    <property type="entry name" value="CYCLINS"/>
    <property type="match status" value="1"/>
</dbReference>
<keyword evidence="2" id="KW-0132">Cell division</keyword>
<dbReference type="InterPro" id="IPR013763">
    <property type="entry name" value="Cyclin-like_dom"/>
</dbReference>
<dbReference type="GO" id="GO:0044772">
    <property type="term" value="P:mitotic cell cycle phase transition"/>
    <property type="evidence" value="ECO:0007669"/>
    <property type="project" value="InterPro"/>
</dbReference>
<comment type="similarity">
    <text evidence="1">Belongs to the cyclin family. Cyclin AB subfamily.</text>
</comment>
<evidence type="ECO:0000256" key="1">
    <source>
        <dbReference type="ARBA" id="ARBA00006955"/>
    </source>
</evidence>
<protein>
    <submittedName>
        <fullName evidence="8">Uncharacterized protein</fullName>
    </submittedName>
</protein>
<keyword evidence="3 5" id="KW-0195">Cyclin</keyword>
<dbReference type="GO" id="GO:0051301">
    <property type="term" value="P:cell division"/>
    <property type="evidence" value="ECO:0007669"/>
    <property type="project" value="UniProtKB-KW"/>
</dbReference>
<dbReference type="InterPro" id="IPR046965">
    <property type="entry name" value="Cyclin_A/B-like"/>
</dbReference>
<organism evidence="8 9">
    <name type="scientific">Lolium multiflorum</name>
    <name type="common">Italian ryegrass</name>
    <name type="synonym">Lolium perenne subsp. multiflorum</name>
    <dbReference type="NCBI Taxonomy" id="4521"/>
    <lineage>
        <taxon>Eukaryota</taxon>
        <taxon>Viridiplantae</taxon>
        <taxon>Streptophyta</taxon>
        <taxon>Embryophyta</taxon>
        <taxon>Tracheophyta</taxon>
        <taxon>Spermatophyta</taxon>
        <taxon>Magnoliopsida</taxon>
        <taxon>Liliopsida</taxon>
        <taxon>Poales</taxon>
        <taxon>Poaceae</taxon>
        <taxon>BOP clade</taxon>
        <taxon>Pooideae</taxon>
        <taxon>Poodae</taxon>
        <taxon>Poeae</taxon>
        <taxon>Poeae Chloroplast Group 2 (Poeae type)</taxon>
        <taxon>Loliodinae</taxon>
        <taxon>Loliinae</taxon>
        <taxon>Lolium</taxon>
    </lineage>
</organism>
<reference evidence="8" key="1">
    <citation type="submission" date="2023-07" db="EMBL/GenBank/DDBJ databases">
        <title>A chromosome-level genome assembly of Lolium multiflorum.</title>
        <authorList>
            <person name="Chen Y."/>
            <person name="Copetti D."/>
            <person name="Kolliker R."/>
            <person name="Studer B."/>
        </authorList>
    </citation>
    <scope>NUCLEOTIDE SEQUENCE</scope>
    <source>
        <strain evidence="8">02402/16</strain>
        <tissue evidence="8">Leaf</tissue>
    </source>
</reference>
<dbReference type="SUPFAM" id="SSF47954">
    <property type="entry name" value="Cyclin-like"/>
    <property type="match status" value="2"/>
</dbReference>
<dbReference type="FunFam" id="1.10.472.10:FF:000001">
    <property type="entry name" value="G2/mitotic-specific cyclin"/>
    <property type="match status" value="1"/>
</dbReference>